<evidence type="ECO:0000313" key="1">
    <source>
        <dbReference type="EMBL" id="CAH2291849.1"/>
    </source>
</evidence>
<organism evidence="1 2">
    <name type="scientific">Pelobates cultripes</name>
    <name type="common">Western spadefoot toad</name>
    <dbReference type="NCBI Taxonomy" id="61616"/>
    <lineage>
        <taxon>Eukaryota</taxon>
        <taxon>Metazoa</taxon>
        <taxon>Chordata</taxon>
        <taxon>Craniata</taxon>
        <taxon>Vertebrata</taxon>
        <taxon>Euteleostomi</taxon>
        <taxon>Amphibia</taxon>
        <taxon>Batrachia</taxon>
        <taxon>Anura</taxon>
        <taxon>Pelobatoidea</taxon>
        <taxon>Pelobatidae</taxon>
        <taxon>Pelobates</taxon>
    </lineage>
</organism>
<sequence>MQLGPSSTTSLICGLGTPPKMADATCIETCKINCSPQVPTKYNKATGREQTKVPQRPPRKNLQLSLGMEWAEGRHGAHRSGMLQATAKSFLHRYITGGTQQDLDTVDDWLAG</sequence>
<protein>
    <submittedName>
        <fullName evidence="1">Uncharacterized protein</fullName>
    </submittedName>
</protein>
<accession>A0AAD1S3H8</accession>
<dbReference type="Proteomes" id="UP001295444">
    <property type="component" value="Chromosome 05"/>
</dbReference>
<proteinExistence type="predicted"/>
<dbReference type="EMBL" id="OW240916">
    <property type="protein sequence ID" value="CAH2291849.1"/>
    <property type="molecule type" value="Genomic_DNA"/>
</dbReference>
<name>A0AAD1S3H8_PELCU</name>
<keyword evidence="2" id="KW-1185">Reference proteome</keyword>
<evidence type="ECO:0000313" key="2">
    <source>
        <dbReference type="Proteomes" id="UP001295444"/>
    </source>
</evidence>
<gene>
    <name evidence="1" type="ORF">PECUL_23A015252</name>
</gene>
<reference evidence="1" key="1">
    <citation type="submission" date="2022-03" db="EMBL/GenBank/DDBJ databases">
        <authorList>
            <person name="Alioto T."/>
            <person name="Alioto T."/>
            <person name="Gomez Garrido J."/>
        </authorList>
    </citation>
    <scope>NUCLEOTIDE SEQUENCE</scope>
</reference>
<feature type="non-terminal residue" evidence="1">
    <location>
        <position position="112"/>
    </location>
</feature>
<dbReference type="AlphaFoldDB" id="A0AAD1S3H8"/>